<accession>A0A1G1VQ90</accession>
<dbReference type="AlphaFoldDB" id="A0A1G1VQ90"/>
<evidence type="ECO:0000313" key="2">
    <source>
        <dbReference type="Proteomes" id="UP000177324"/>
    </source>
</evidence>
<proteinExistence type="predicted"/>
<gene>
    <name evidence="1" type="ORF">A2784_02795</name>
</gene>
<dbReference type="Proteomes" id="UP000177324">
    <property type="component" value="Unassembled WGS sequence"/>
</dbReference>
<reference evidence="1 2" key="1">
    <citation type="journal article" date="2016" name="Nat. Commun.">
        <title>Thousands of microbial genomes shed light on interconnected biogeochemical processes in an aquifer system.</title>
        <authorList>
            <person name="Anantharaman K."/>
            <person name="Brown C.T."/>
            <person name="Hug L.A."/>
            <person name="Sharon I."/>
            <person name="Castelle C.J."/>
            <person name="Probst A.J."/>
            <person name="Thomas B.C."/>
            <person name="Singh A."/>
            <person name="Wilkins M.J."/>
            <person name="Karaoz U."/>
            <person name="Brodie E.L."/>
            <person name="Williams K.H."/>
            <person name="Hubbard S.S."/>
            <person name="Banfield J.F."/>
        </authorList>
    </citation>
    <scope>NUCLEOTIDE SEQUENCE [LARGE SCALE GENOMIC DNA]</scope>
</reference>
<dbReference type="EMBL" id="MHCH01000020">
    <property type="protein sequence ID" value="OGY17562.1"/>
    <property type="molecule type" value="Genomic_DNA"/>
</dbReference>
<protein>
    <submittedName>
        <fullName evidence="1">Uncharacterized protein</fullName>
    </submittedName>
</protein>
<comment type="caution">
    <text evidence="1">The sequence shown here is derived from an EMBL/GenBank/DDBJ whole genome shotgun (WGS) entry which is preliminary data.</text>
</comment>
<dbReference type="STRING" id="1797589.A2784_02795"/>
<sequence length="72" mass="8305">MGDRVIWGINLRKPAQAFIYWCMDKVEEISESKWVGLPEITQDLGLATGVYTEGGESSVAKYWQQRRQVKKK</sequence>
<evidence type="ECO:0000313" key="1">
    <source>
        <dbReference type="EMBL" id="OGY17562.1"/>
    </source>
</evidence>
<organism evidence="1 2">
    <name type="scientific">Candidatus Chisholmbacteria bacterium RIFCSPHIGHO2_01_FULL_48_12</name>
    <dbReference type="NCBI Taxonomy" id="1797589"/>
    <lineage>
        <taxon>Bacteria</taxon>
        <taxon>Candidatus Chisholmiibacteriota</taxon>
    </lineage>
</organism>
<name>A0A1G1VQ90_9BACT</name>